<keyword evidence="6" id="KW-0472">Membrane</keyword>
<keyword evidence="1" id="KW-0134">Cell wall</keyword>
<feature type="signal peptide" evidence="7">
    <location>
        <begin position="1"/>
        <end position="28"/>
    </location>
</feature>
<evidence type="ECO:0000256" key="7">
    <source>
        <dbReference type="SAM" id="SignalP"/>
    </source>
</evidence>
<dbReference type="EMBL" id="PNHK01000003">
    <property type="protein sequence ID" value="PMD05202.1"/>
    <property type="molecule type" value="Genomic_DNA"/>
</dbReference>
<feature type="compositionally biased region" description="Basic and acidic residues" evidence="5">
    <location>
        <begin position="636"/>
        <end position="645"/>
    </location>
</feature>
<keyword evidence="3 7" id="KW-0732">Signal</keyword>
<organism evidence="9 10">
    <name type="scientific">Brevibacterium paucivorans</name>
    <dbReference type="NCBI Taxonomy" id="170994"/>
    <lineage>
        <taxon>Bacteria</taxon>
        <taxon>Bacillati</taxon>
        <taxon>Actinomycetota</taxon>
        <taxon>Actinomycetes</taxon>
        <taxon>Micrococcales</taxon>
        <taxon>Brevibacteriaceae</taxon>
        <taxon>Brevibacterium</taxon>
    </lineage>
</organism>
<feature type="compositionally biased region" description="Pro residues" evidence="5">
    <location>
        <begin position="266"/>
        <end position="288"/>
    </location>
</feature>
<proteinExistence type="predicted"/>
<feature type="region of interest" description="Disordered" evidence="5">
    <location>
        <begin position="329"/>
        <end position="357"/>
    </location>
</feature>
<dbReference type="InterPro" id="IPR019931">
    <property type="entry name" value="LPXTG_anchor"/>
</dbReference>
<evidence type="ECO:0000313" key="9">
    <source>
        <dbReference type="EMBL" id="PMD05202.1"/>
    </source>
</evidence>
<dbReference type="NCBIfam" id="TIGR03769">
    <property type="entry name" value="P_ac_wall_RPT"/>
    <property type="match status" value="2"/>
</dbReference>
<feature type="compositionally biased region" description="Pro residues" evidence="5">
    <location>
        <begin position="295"/>
        <end position="308"/>
    </location>
</feature>
<feature type="compositionally biased region" description="Basic and acidic residues" evidence="5">
    <location>
        <begin position="390"/>
        <end position="400"/>
    </location>
</feature>
<feature type="region of interest" description="Disordered" evidence="5">
    <location>
        <begin position="258"/>
        <end position="311"/>
    </location>
</feature>
<evidence type="ECO:0000256" key="6">
    <source>
        <dbReference type="SAM" id="Phobius"/>
    </source>
</evidence>
<feature type="region of interest" description="Disordered" evidence="5">
    <location>
        <begin position="386"/>
        <end position="467"/>
    </location>
</feature>
<gene>
    <name evidence="9" type="ORF">CJ199_08965</name>
</gene>
<comment type="caution">
    <text evidence="9">The sequence shown here is derived from an EMBL/GenBank/DDBJ whole genome shotgun (WGS) entry which is preliminary data.</text>
</comment>
<feature type="compositionally biased region" description="Low complexity" evidence="5">
    <location>
        <begin position="589"/>
        <end position="601"/>
    </location>
</feature>
<evidence type="ECO:0000256" key="1">
    <source>
        <dbReference type="ARBA" id="ARBA00022512"/>
    </source>
</evidence>
<feature type="compositionally biased region" description="Low complexity" evidence="5">
    <location>
        <begin position="403"/>
        <end position="422"/>
    </location>
</feature>
<reference evidence="9 10" key="1">
    <citation type="submission" date="2017-09" db="EMBL/GenBank/DDBJ databases">
        <title>Bacterial strain isolated from the female urinary microbiota.</title>
        <authorList>
            <person name="Thomas-White K."/>
            <person name="Kumar N."/>
            <person name="Forster S."/>
            <person name="Putonti C."/>
            <person name="Lawley T."/>
            <person name="Wolfe A.J."/>
        </authorList>
    </citation>
    <scope>NUCLEOTIDE SEQUENCE [LARGE SCALE GENOMIC DNA]</scope>
    <source>
        <strain evidence="9 10">UMB1301</strain>
    </source>
</reference>
<keyword evidence="4" id="KW-0572">Peptidoglycan-anchor</keyword>
<feature type="region of interest" description="Disordered" evidence="5">
    <location>
        <begin position="802"/>
        <end position="872"/>
    </location>
</feature>
<dbReference type="AlphaFoldDB" id="A0A2N6VM23"/>
<feature type="region of interest" description="Disordered" evidence="5">
    <location>
        <begin position="629"/>
        <end position="649"/>
    </location>
</feature>
<accession>A0A2N6VM23</accession>
<evidence type="ECO:0000259" key="8">
    <source>
        <dbReference type="PROSITE" id="PS50847"/>
    </source>
</evidence>
<feature type="domain" description="Gram-positive cocci surface proteins LPxTG" evidence="8">
    <location>
        <begin position="877"/>
        <end position="911"/>
    </location>
</feature>
<keyword evidence="6" id="KW-0812">Transmembrane</keyword>
<dbReference type="InterPro" id="IPR022435">
    <property type="entry name" value="Surface-anchored_actinobac"/>
</dbReference>
<dbReference type="OrthoDB" id="4424311at2"/>
<dbReference type="Proteomes" id="UP000235598">
    <property type="component" value="Unassembled WGS sequence"/>
</dbReference>
<protein>
    <recommendedName>
        <fullName evidence="8">Gram-positive cocci surface proteins LPxTG domain-containing protein</fullName>
    </recommendedName>
</protein>
<evidence type="ECO:0000256" key="5">
    <source>
        <dbReference type="SAM" id="MobiDB-lite"/>
    </source>
</evidence>
<name>A0A2N6VM23_9MICO</name>
<dbReference type="RefSeq" id="WP_102239143.1">
    <property type="nucleotide sequence ID" value="NZ_PNHK01000003.1"/>
</dbReference>
<feature type="compositionally biased region" description="Polar residues" evidence="5">
    <location>
        <begin position="807"/>
        <end position="816"/>
    </location>
</feature>
<feature type="transmembrane region" description="Helical" evidence="6">
    <location>
        <begin position="881"/>
        <end position="904"/>
    </location>
</feature>
<evidence type="ECO:0000313" key="10">
    <source>
        <dbReference type="Proteomes" id="UP000235598"/>
    </source>
</evidence>
<feature type="compositionally biased region" description="Polar residues" evidence="5">
    <location>
        <begin position="844"/>
        <end position="861"/>
    </location>
</feature>
<feature type="chain" id="PRO_5014795368" description="Gram-positive cocci surface proteins LPxTG domain-containing protein" evidence="7">
    <location>
        <begin position="29"/>
        <end position="911"/>
    </location>
</feature>
<dbReference type="PROSITE" id="PS50847">
    <property type="entry name" value="GRAM_POS_ANCHORING"/>
    <property type="match status" value="1"/>
</dbReference>
<evidence type="ECO:0000256" key="3">
    <source>
        <dbReference type="ARBA" id="ARBA00022729"/>
    </source>
</evidence>
<evidence type="ECO:0000256" key="2">
    <source>
        <dbReference type="ARBA" id="ARBA00022525"/>
    </source>
</evidence>
<keyword evidence="6" id="KW-1133">Transmembrane helix</keyword>
<feature type="region of interest" description="Disordered" evidence="5">
    <location>
        <begin position="576"/>
        <end position="616"/>
    </location>
</feature>
<sequence>MLFLGRAVAGFATSVALIASALGTAAHATPTDNTYTASSAPVCGADATGLRADVPKIGKRNVVETEHADAVSMCVRDGKMHMFSKVDWAPSNGKYEHAREPANELLFHVNDKLKQKMPDEGFEFTQASGKQAWMIPQGQNHEGLWAGWNTEDIATDDVKGGKVTMRLNQKKSQAPKGANVEVFQTGWSGSDRVFSLTDPKHSSYEQIANAHVHANWVFTHPGVYRLVFESSAVVGGKSVTGEQEYVFVVGDLNKAELEDLDKPKPAPKPTPQTPKPTPTSEPTTPPSAPATGEPAPTPSGKPEQPAPQKPGVTIEAKADKKQYTAGDTAVLSASVNGDDENGLVSWERKAPGSDTWEPVEAAQGKELRIENLEATDSGTAFRAVYAGETRSNEVELKVEPGESEAPQEPQEPQEPEPSTSEAPSDEDDSQYDFTLTTTLDQDEYVEGQDARAEATYSQTSDNGGQPLKVAGKLVWETRASESEKWMEYKDGKKAVSSRQIIIPSLTKEFDGVQFRAVHTSGDERVESEPVTLKVGSGDDAEGNGGNADNANAGNSGGAGANNNSAPAQAPVVCVPTDASGAAGQGTDASGQSNSGTSQGNNGSTGGGSGQQAPAGQRVRVTDGHFDFGARLNGKRATAEVKDDRTSPPVWRNPSDMTFVLGDASKKKVPAEFGFLGKPGADIYMIGQTQESQVPWLGWNTQDEQLVNNATKVTMRLDSLNGPGKLNVFVGGGGLGGGSVKHVFRNAGDSYDIPLRTHEHGNWVFSAPGNYTATLTFTVKLKDGSTSQATGTLNFEVGQSAKAGAGNITPTGQSAPDQNADAQSGDQPADQQGGQSGDQQGDPATSDQATADANGGDSTAPVSNADAGNMDNCARPSLPRTGVSGISAGLIGGGLLVGIGIVAVVSQRRRRS</sequence>
<feature type="region of interest" description="Disordered" evidence="5">
    <location>
        <begin position="518"/>
        <end position="564"/>
    </location>
</feature>
<keyword evidence="2" id="KW-0964">Secreted</keyword>
<evidence type="ECO:0000256" key="4">
    <source>
        <dbReference type="ARBA" id="ARBA00023088"/>
    </source>
</evidence>
<dbReference type="NCBIfam" id="NF038134">
    <property type="entry name" value="choice_anch_M"/>
    <property type="match status" value="2"/>
</dbReference>
<feature type="compositionally biased region" description="Low complexity" evidence="5">
    <location>
        <begin position="819"/>
        <end position="843"/>
    </location>
</feature>